<comment type="caution">
    <text evidence="2">The sequence shown here is derived from an EMBL/GenBank/DDBJ whole genome shotgun (WGS) entry which is preliminary data.</text>
</comment>
<dbReference type="Proteomes" id="UP000663882">
    <property type="component" value="Unassembled WGS sequence"/>
</dbReference>
<keyword evidence="1" id="KW-0732">Signal</keyword>
<sequence length="214" mass="25307">MTMLHHFLFRVAAAAGHINWTTYAPSNALLSHHSILISNLIQNEYRRYNSSDVTGVAFSPLPDAELKIQLYYKTQEIKKRKEKLKQIAQSIWNKKPNVDYARITLNECKTMYEEHTGHVPSPWEAKQIYSVTLEQYAPWRRFQEEKERQKHVTAMIEEIYNDLKKEVKQGKDLTLSKNDMTILLERKLGELPSSLDVENMWMDRFRLPLVKWLE</sequence>
<evidence type="ECO:0000313" key="3">
    <source>
        <dbReference type="Proteomes" id="UP000663882"/>
    </source>
</evidence>
<dbReference type="AlphaFoldDB" id="A0A814YA44"/>
<gene>
    <name evidence="2" type="ORF">RFH988_LOCUS25958</name>
</gene>
<protein>
    <submittedName>
        <fullName evidence="2">Uncharacterized protein</fullName>
    </submittedName>
</protein>
<dbReference type="EMBL" id="CAJNOO010002018">
    <property type="protein sequence ID" value="CAF1226976.1"/>
    <property type="molecule type" value="Genomic_DNA"/>
</dbReference>
<feature type="chain" id="PRO_5032794338" evidence="1">
    <location>
        <begin position="16"/>
        <end position="214"/>
    </location>
</feature>
<accession>A0A814YA44</accession>
<proteinExistence type="predicted"/>
<evidence type="ECO:0000256" key="1">
    <source>
        <dbReference type="SAM" id="SignalP"/>
    </source>
</evidence>
<evidence type="ECO:0000313" key="2">
    <source>
        <dbReference type="EMBL" id="CAF1226976.1"/>
    </source>
</evidence>
<dbReference type="OrthoDB" id="10006375at2759"/>
<reference evidence="2" key="1">
    <citation type="submission" date="2021-02" db="EMBL/GenBank/DDBJ databases">
        <authorList>
            <person name="Nowell W R."/>
        </authorList>
    </citation>
    <scope>NUCLEOTIDE SEQUENCE</scope>
</reference>
<organism evidence="2 3">
    <name type="scientific">Rotaria sordida</name>
    <dbReference type="NCBI Taxonomy" id="392033"/>
    <lineage>
        <taxon>Eukaryota</taxon>
        <taxon>Metazoa</taxon>
        <taxon>Spiralia</taxon>
        <taxon>Gnathifera</taxon>
        <taxon>Rotifera</taxon>
        <taxon>Eurotatoria</taxon>
        <taxon>Bdelloidea</taxon>
        <taxon>Philodinida</taxon>
        <taxon>Philodinidae</taxon>
        <taxon>Rotaria</taxon>
    </lineage>
</organism>
<feature type="signal peptide" evidence="1">
    <location>
        <begin position="1"/>
        <end position="15"/>
    </location>
</feature>
<name>A0A814YA44_9BILA</name>